<evidence type="ECO:0000256" key="1">
    <source>
        <dbReference type="ARBA" id="ARBA00008563"/>
    </source>
</evidence>
<keyword evidence="4" id="KW-0689">Ribosomal protein</keyword>
<protein>
    <recommendedName>
        <fullName evidence="7">50S ribosomal protein L21</fullName>
    </recommendedName>
</protein>
<dbReference type="NCBIfam" id="TIGR00061">
    <property type="entry name" value="L21"/>
    <property type="match status" value="1"/>
</dbReference>
<dbReference type="HAMAP" id="MF_01363">
    <property type="entry name" value="Ribosomal_bL21"/>
    <property type="match status" value="1"/>
</dbReference>
<dbReference type="GO" id="GO:0006412">
    <property type="term" value="P:translation"/>
    <property type="evidence" value="ECO:0007669"/>
    <property type="project" value="InterPro"/>
</dbReference>
<dbReference type="GO" id="GO:0019843">
    <property type="term" value="F:rRNA binding"/>
    <property type="evidence" value="ECO:0007669"/>
    <property type="project" value="UniProtKB-KW"/>
</dbReference>
<evidence type="ECO:0000256" key="4">
    <source>
        <dbReference type="ARBA" id="ARBA00022980"/>
    </source>
</evidence>
<evidence type="ECO:0000256" key="3">
    <source>
        <dbReference type="ARBA" id="ARBA00022884"/>
    </source>
</evidence>
<accession>A0A382DNP8</accession>
<dbReference type="SUPFAM" id="SSF141091">
    <property type="entry name" value="L21p-like"/>
    <property type="match status" value="1"/>
</dbReference>
<dbReference type="InterPro" id="IPR036164">
    <property type="entry name" value="bL21-like_sf"/>
</dbReference>
<evidence type="ECO:0008006" key="7">
    <source>
        <dbReference type="Google" id="ProtNLM"/>
    </source>
</evidence>
<reference evidence="6" key="1">
    <citation type="submission" date="2018-05" db="EMBL/GenBank/DDBJ databases">
        <authorList>
            <person name="Lanie J.A."/>
            <person name="Ng W.-L."/>
            <person name="Kazmierczak K.M."/>
            <person name="Andrzejewski T.M."/>
            <person name="Davidsen T.M."/>
            <person name="Wayne K.J."/>
            <person name="Tettelin H."/>
            <person name="Glass J.I."/>
            <person name="Rusch D."/>
            <person name="Podicherti R."/>
            <person name="Tsui H.-C.T."/>
            <person name="Winkler M.E."/>
        </authorList>
    </citation>
    <scope>NUCLEOTIDE SEQUENCE</scope>
</reference>
<dbReference type="EMBL" id="UINC01040341">
    <property type="protein sequence ID" value="SVB40076.1"/>
    <property type="molecule type" value="Genomic_DNA"/>
</dbReference>
<feature type="non-terminal residue" evidence="6">
    <location>
        <position position="1"/>
    </location>
</feature>
<evidence type="ECO:0000313" key="6">
    <source>
        <dbReference type="EMBL" id="SVB40076.1"/>
    </source>
</evidence>
<proteinExistence type="inferred from homology"/>
<dbReference type="InterPro" id="IPR018258">
    <property type="entry name" value="Ribosomal_bL21_CS"/>
</dbReference>
<dbReference type="Pfam" id="PF00829">
    <property type="entry name" value="Ribosomal_L21p"/>
    <property type="match status" value="1"/>
</dbReference>
<dbReference type="InterPro" id="IPR028909">
    <property type="entry name" value="bL21-like"/>
</dbReference>
<dbReference type="PROSITE" id="PS01169">
    <property type="entry name" value="RIBOSOMAL_L21"/>
    <property type="match status" value="1"/>
</dbReference>
<organism evidence="6">
    <name type="scientific">marine metagenome</name>
    <dbReference type="NCBI Taxonomy" id="408172"/>
    <lineage>
        <taxon>unclassified sequences</taxon>
        <taxon>metagenomes</taxon>
        <taxon>ecological metagenomes</taxon>
    </lineage>
</organism>
<dbReference type="GO" id="GO:1990904">
    <property type="term" value="C:ribonucleoprotein complex"/>
    <property type="evidence" value="ECO:0007669"/>
    <property type="project" value="UniProtKB-KW"/>
</dbReference>
<gene>
    <name evidence="6" type="ORF">METZ01_LOCUS192930</name>
</gene>
<name>A0A382DNP8_9ZZZZ</name>
<dbReference type="PANTHER" id="PTHR21349:SF0">
    <property type="entry name" value="LARGE RIBOSOMAL SUBUNIT PROTEIN BL21M"/>
    <property type="match status" value="1"/>
</dbReference>
<keyword evidence="5" id="KW-0687">Ribonucleoprotein</keyword>
<dbReference type="GO" id="GO:0005840">
    <property type="term" value="C:ribosome"/>
    <property type="evidence" value="ECO:0007669"/>
    <property type="project" value="UniProtKB-KW"/>
</dbReference>
<sequence length="125" mass="14004">PCNWSFSRSVRDTAVNPGEKQQMYAIIKTGGKQYRLGIGDNIRVEKLAGTKGDVVELSQVLMIADGDDVKVGTPTLEGGSVKAEVICHGRDKKIRIFKMKRRKKYRRTQGHRQAFTQLKVTEING</sequence>
<dbReference type="GO" id="GO:0003735">
    <property type="term" value="F:structural constituent of ribosome"/>
    <property type="evidence" value="ECO:0007669"/>
    <property type="project" value="InterPro"/>
</dbReference>
<keyword evidence="2" id="KW-0699">rRNA-binding</keyword>
<dbReference type="PANTHER" id="PTHR21349">
    <property type="entry name" value="50S RIBOSOMAL PROTEIN L21"/>
    <property type="match status" value="1"/>
</dbReference>
<dbReference type="AlphaFoldDB" id="A0A382DNP8"/>
<dbReference type="GO" id="GO:0005737">
    <property type="term" value="C:cytoplasm"/>
    <property type="evidence" value="ECO:0007669"/>
    <property type="project" value="UniProtKB-ARBA"/>
</dbReference>
<evidence type="ECO:0000256" key="5">
    <source>
        <dbReference type="ARBA" id="ARBA00023274"/>
    </source>
</evidence>
<dbReference type="InterPro" id="IPR001787">
    <property type="entry name" value="Ribosomal_bL21"/>
</dbReference>
<comment type="similarity">
    <text evidence="1">Belongs to the bacterial ribosomal protein bL21 family.</text>
</comment>
<keyword evidence="3" id="KW-0694">RNA-binding</keyword>
<evidence type="ECO:0000256" key="2">
    <source>
        <dbReference type="ARBA" id="ARBA00022730"/>
    </source>
</evidence>